<dbReference type="EMBL" id="QOKV01000005">
    <property type="protein sequence ID" value="KAA0686166.1"/>
    <property type="molecule type" value="Genomic_DNA"/>
</dbReference>
<dbReference type="RefSeq" id="WP_149164738.1">
    <property type="nucleotide sequence ID" value="NZ_QOKV01000005.1"/>
</dbReference>
<protein>
    <submittedName>
        <fullName evidence="1">Uncharacterized protein</fullName>
    </submittedName>
</protein>
<accession>A0A6L3B2K3</accession>
<reference evidence="1 2" key="1">
    <citation type="submission" date="2018-07" db="EMBL/GenBank/DDBJ databases">
        <title>Genome sequence of Roseomonas fauriae ATCC 49958.</title>
        <authorList>
            <person name="Sant'Anna F.H."/>
            <person name="Baldani J.I."/>
            <person name="Zilli J.E."/>
            <person name="Reis V.M."/>
            <person name="Hartmann A."/>
            <person name="Cruz L."/>
            <person name="de Souza E.M."/>
            <person name="de Oliveira Pedrosa F."/>
            <person name="Passaglia L.M.P."/>
        </authorList>
    </citation>
    <scope>NUCLEOTIDE SEQUENCE [LARGE SCALE GENOMIC DNA]</scope>
    <source>
        <strain evidence="1 2">ATCC 49958</strain>
    </source>
</reference>
<dbReference type="Proteomes" id="UP000476837">
    <property type="component" value="Unassembled WGS sequence"/>
</dbReference>
<sequence length="74" mass="7741">MVVAEARRAAAPEWQAHEADVAALGMMLRGCPEYLGAVAAERDNKTAALFKASAEGVGAKPAAHARAKRVLRAL</sequence>
<name>A0A6L3B2K3_AZOBR</name>
<gene>
    <name evidence="1" type="ORF">DS837_10730</name>
</gene>
<dbReference type="AlphaFoldDB" id="A0A6L3B2K3"/>
<evidence type="ECO:0000313" key="1">
    <source>
        <dbReference type="EMBL" id="KAA0686166.1"/>
    </source>
</evidence>
<proteinExistence type="predicted"/>
<evidence type="ECO:0000313" key="2">
    <source>
        <dbReference type="Proteomes" id="UP000476837"/>
    </source>
</evidence>
<comment type="caution">
    <text evidence="1">The sequence shown here is derived from an EMBL/GenBank/DDBJ whole genome shotgun (WGS) entry which is preliminary data.</text>
</comment>
<organism evidence="1 2">
    <name type="scientific">Azospirillum brasilense</name>
    <dbReference type="NCBI Taxonomy" id="192"/>
    <lineage>
        <taxon>Bacteria</taxon>
        <taxon>Pseudomonadati</taxon>
        <taxon>Pseudomonadota</taxon>
        <taxon>Alphaproteobacteria</taxon>
        <taxon>Rhodospirillales</taxon>
        <taxon>Azospirillaceae</taxon>
        <taxon>Azospirillum</taxon>
    </lineage>
</organism>